<evidence type="ECO:0000256" key="9">
    <source>
        <dbReference type="ARBA" id="ARBA00022801"/>
    </source>
</evidence>
<reference evidence="13 14" key="1">
    <citation type="submission" date="2019-08" db="EMBL/GenBank/DDBJ databases">
        <title>Bradymonadales sp. TMQ4.</title>
        <authorList>
            <person name="Liang Q."/>
        </authorList>
    </citation>
    <scope>NUCLEOTIDE SEQUENCE [LARGE SCALE GENOMIC DNA]</scope>
    <source>
        <strain evidence="13 14">TMQ4</strain>
    </source>
</reference>
<dbReference type="InterPro" id="IPR050092">
    <property type="entry name" value="RNase_H"/>
</dbReference>
<evidence type="ECO:0000256" key="3">
    <source>
        <dbReference type="ARBA" id="ARBA00005300"/>
    </source>
</evidence>
<evidence type="ECO:0000256" key="8">
    <source>
        <dbReference type="ARBA" id="ARBA00022759"/>
    </source>
</evidence>
<protein>
    <recommendedName>
        <fullName evidence="5">ribonuclease H</fullName>
        <ecNumber evidence="5">3.1.26.4</ecNumber>
    </recommendedName>
</protein>
<dbReference type="InterPro" id="IPR022892">
    <property type="entry name" value="RNaseHI"/>
</dbReference>
<dbReference type="Pfam" id="PF00075">
    <property type="entry name" value="RNase_H"/>
    <property type="match status" value="1"/>
</dbReference>
<dbReference type="EC" id="3.1.26.4" evidence="5"/>
<keyword evidence="6" id="KW-0540">Nuclease</keyword>
<evidence type="ECO:0000256" key="10">
    <source>
        <dbReference type="ARBA" id="ARBA00022842"/>
    </source>
</evidence>
<comment type="similarity">
    <text evidence="3">Belongs to the RNase H family.</text>
</comment>
<keyword evidence="14" id="KW-1185">Reference proteome</keyword>
<evidence type="ECO:0000256" key="4">
    <source>
        <dbReference type="ARBA" id="ARBA00011245"/>
    </source>
</evidence>
<dbReference type="InterPro" id="IPR036397">
    <property type="entry name" value="RNaseH_sf"/>
</dbReference>
<dbReference type="SUPFAM" id="SSF53098">
    <property type="entry name" value="Ribonuclease H-like"/>
    <property type="match status" value="1"/>
</dbReference>
<evidence type="ECO:0000259" key="12">
    <source>
        <dbReference type="PROSITE" id="PS50879"/>
    </source>
</evidence>
<feature type="compositionally biased region" description="Low complexity" evidence="11">
    <location>
        <begin position="174"/>
        <end position="187"/>
    </location>
</feature>
<evidence type="ECO:0000313" key="13">
    <source>
        <dbReference type="EMBL" id="TXD38463.1"/>
    </source>
</evidence>
<dbReference type="GO" id="GO:0043137">
    <property type="term" value="P:DNA replication, removal of RNA primer"/>
    <property type="evidence" value="ECO:0007669"/>
    <property type="project" value="TreeGrafter"/>
</dbReference>
<evidence type="ECO:0000256" key="7">
    <source>
        <dbReference type="ARBA" id="ARBA00022723"/>
    </source>
</evidence>
<feature type="compositionally biased region" description="Basic and acidic residues" evidence="11">
    <location>
        <begin position="198"/>
        <end position="208"/>
    </location>
</feature>
<dbReference type="AlphaFoldDB" id="A0A5C6XGB7"/>
<proteinExistence type="inferred from homology"/>
<name>A0A5C6XGB7_9DELT</name>
<keyword evidence="10" id="KW-0460">Magnesium</keyword>
<sequence length="355" mass="38843">MTAFRGGHRDSLAHLDRFCRRSMQIFLAIDPSPATSPSPEHPPCPASGDACPCFLLLRAVLTPPSLLALASDAHPLRASALSWAPVRDAMTSTTPRFFVDWQERYFKGKKVWVKVDHLGDPIVESGRVEMRYQNSEDAKIYRASPANVSAQSAELVDATRDFEEKLAGKKRPSSSKSGSKSSTSGTKAAPGSITSLEAPERWGPRHESTSVPDTIAALEWPEEGVVEIYTDGACSGNPGPCGYGVVIRDGKNYREIGQYLGQGTNNIGELMGIKTALEAVEDRSRPVHIYTDSTYCIGVLTKGWKAKANRELILEIRELVSKFPDLTFHKVKGHSDHPLNDRADFMATSSLDDAR</sequence>
<evidence type="ECO:0000256" key="2">
    <source>
        <dbReference type="ARBA" id="ARBA00001946"/>
    </source>
</evidence>
<accession>A0A5C6XGB7</accession>
<dbReference type="GO" id="GO:0046872">
    <property type="term" value="F:metal ion binding"/>
    <property type="evidence" value="ECO:0007669"/>
    <property type="project" value="UniProtKB-KW"/>
</dbReference>
<comment type="cofactor">
    <cofactor evidence="2">
        <name>Mg(2+)</name>
        <dbReference type="ChEBI" id="CHEBI:18420"/>
    </cofactor>
</comment>
<keyword evidence="9" id="KW-0378">Hydrolase</keyword>
<dbReference type="InterPro" id="IPR002156">
    <property type="entry name" value="RNaseH_domain"/>
</dbReference>
<comment type="catalytic activity">
    <reaction evidence="1">
        <text>Endonucleolytic cleavage to 5'-phosphomonoester.</text>
        <dbReference type="EC" id="3.1.26.4"/>
    </reaction>
</comment>
<dbReference type="InterPro" id="IPR012337">
    <property type="entry name" value="RNaseH-like_sf"/>
</dbReference>
<evidence type="ECO:0000256" key="5">
    <source>
        <dbReference type="ARBA" id="ARBA00012180"/>
    </source>
</evidence>
<keyword evidence="7" id="KW-0479">Metal-binding</keyword>
<dbReference type="PANTHER" id="PTHR10642">
    <property type="entry name" value="RIBONUCLEASE H1"/>
    <property type="match status" value="1"/>
</dbReference>
<feature type="domain" description="RNase H type-1" evidence="12">
    <location>
        <begin position="222"/>
        <end position="352"/>
    </location>
</feature>
<dbReference type="Proteomes" id="UP000321412">
    <property type="component" value="Unassembled WGS sequence"/>
</dbReference>
<dbReference type="CDD" id="cd09278">
    <property type="entry name" value="RNase_HI_prokaryote_like"/>
    <property type="match status" value="1"/>
</dbReference>
<dbReference type="GO" id="GO:0004523">
    <property type="term" value="F:RNA-DNA hybrid ribonuclease activity"/>
    <property type="evidence" value="ECO:0007669"/>
    <property type="project" value="UniProtKB-EC"/>
</dbReference>
<evidence type="ECO:0000256" key="11">
    <source>
        <dbReference type="SAM" id="MobiDB-lite"/>
    </source>
</evidence>
<dbReference type="Gene3D" id="3.30.420.10">
    <property type="entry name" value="Ribonuclease H-like superfamily/Ribonuclease H"/>
    <property type="match status" value="1"/>
</dbReference>
<feature type="region of interest" description="Disordered" evidence="11">
    <location>
        <begin position="164"/>
        <end position="211"/>
    </location>
</feature>
<evidence type="ECO:0000256" key="6">
    <source>
        <dbReference type="ARBA" id="ARBA00022722"/>
    </source>
</evidence>
<organism evidence="13 14">
    <name type="scientific">Lujinxingia vulgaris</name>
    <dbReference type="NCBI Taxonomy" id="2600176"/>
    <lineage>
        <taxon>Bacteria</taxon>
        <taxon>Deltaproteobacteria</taxon>
        <taxon>Bradymonadales</taxon>
        <taxon>Lujinxingiaceae</taxon>
        <taxon>Lujinxingia</taxon>
    </lineage>
</organism>
<evidence type="ECO:0000256" key="1">
    <source>
        <dbReference type="ARBA" id="ARBA00000077"/>
    </source>
</evidence>
<dbReference type="PROSITE" id="PS50879">
    <property type="entry name" value="RNASE_H_1"/>
    <property type="match status" value="1"/>
</dbReference>
<comment type="caution">
    <text evidence="13">The sequence shown here is derived from an EMBL/GenBank/DDBJ whole genome shotgun (WGS) entry which is preliminary data.</text>
</comment>
<evidence type="ECO:0000313" key="14">
    <source>
        <dbReference type="Proteomes" id="UP000321412"/>
    </source>
</evidence>
<dbReference type="EMBL" id="VOSM01000002">
    <property type="protein sequence ID" value="TXD38463.1"/>
    <property type="molecule type" value="Genomic_DNA"/>
</dbReference>
<dbReference type="OrthoDB" id="7845843at2"/>
<dbReference type="GO" id="GO:0003676">
    <property type="term" value="F:nucleic acid binding"/>
    <property type="evidence" value="ECO:0007669"/>
    <property type="project" value="InterPro"/>
</dbReference>
<comment type="subunit">
    <text evidence="4">Monomer.</text>
</comment>
<dbReference type="PANTHER" id="PTHR10642:SF26">
    <property type="entry name" value="RIBONUCLEASE H1"/>
    <property type="match status" value="1"/>
</dbReference>
<keyword evidence="8" id="KW-0255">Endonuclease</keyword>
<gene>
    <name evidence="13" type="ORF">FRC98_06160</name>
</gene>